<proteinExistence type="predicted"/>
<dbReference type="InterPro" id="IPR007110">
    <property type="entry name" value="Ig-like_dom"/>
</dbReference>
<dbReference type="PANTHER" id="PTHR44170:SF56">
    <property type="entry name" value="FIBRONECTIN TYPE-III DOMAIN-CONTAINING PROTEIN"/>
    <property type="match status" value="1"/>
</dbReference>
<dbReference type="InterPro" id="IPR036179">
    <property type="entry name" value="Ig-like_dom_sf"/>
</dbReference>
<dbReference type="InterPro" id="IPR013783">
    <property type="entry name" value="Ig-like_fold"/>
</dbReference>
<dbReference type="EMBL" id="HACG01013248">
    <property type="protein sequence ID" value="CEK60113.1"/>
    <property type="molecule type" value="Transcribed_RNA"/>
</dbReference>
<evidence type="ECO:0000256" key="5">
    <source>
        <dbReference type="SAM" id="Phobius"/>
    </source>
</evidence>
<feature type="non-terminal residue" evidence="8">
    <location>
        <position position="1"/>
    </location>
</feature>
<dbReference type="PANTHER" id="PTHR44170">
    <property type="entry name" value="PROTEIN SIDEKICK"/>
    <property type="match status" value="1"/>
</dbReference>
<keyword evidence="3" id="KW-0393">Immunoglobulin domain</keyword>
<keyword evidence="5" id="KW-0812">Transmembrane</keyword>
<dbReference type="SMART" id="SM00409">
    <property type="entry name" value="IG"/>
    <property type="match status" value="3"/>
</dbReference>
<keyword evidence="6" id="KW-0732">Signal</keyword>
<evidence type="ECO:0000256" key="6">
    <source>
        <dbReference type="SAM" id="SignalP"/>
    </source>
</evidence>
<dbReference type="InterPro" id="IPR013151">
    <property type="entry name" value="Immunoglobulin_dom"/>
</dbReference>
<dbReference type="Pfam" id="PF00047">
    <property type="entry name" value="ig"/>
    <property type="match status" value="1"/>
</dbReference>
<evidence type="ECO:0000259" key="7">
    <source>
        <dbReference type="PROSITE" id="PS50835"/>
    </source>
</evidence>
<keyword evidence="5" id="KW-0472">Membrane</keyword>
<feature type="chain" id="PRO_5002123575" description="Ig-like domain-containing protein" evidence="6">
    <location>
        <begin position="24"/>
        <end position="365"/>
    </location>
</feature>
<sequence length="365" mass="41076">ADALISGRMNFLMLVTCFAGAYTANIQINSGATNLLVGLGNEMILECFVTSDQSLLAPSLTWIYNTTVVQFPVRNQNNGSNSFHSFLTIDNFSKSYVGTYTCMYSDAGGQRNKSFVALSYVIETKTDPEYFYGNQSATLRCDVELDDGKPGEFHEWRKNDSPVSQLTDSYRFTVDNGTLNIKSPIRKDAGPYVARYNVTGVFGPHYDCEVIYRASPLVLDMDKSKNIVEDDELDLICVVKGYPNPNVTWFKDDQAIQQDGHILITYDNTENIHLIIKSVELSDEGKYTCNARGYDGMEDAKSIIVRVKDRLNWLWPVIGIICEAIVLAIVIFICSKVKKDRDEITPTERPKGKKSSHNRDQQKNQ</sequence>
<dbReference type="CDD" id="cd00096">
    <property type="entry name" value="Ig"/>
    <property type="match status" value="2"/>
</dbReference>
<name>A0A0B6YV64_9EUPU</name>
<dbReference type="Gene3D" id="2.60.40.10">
    <property type="entry name" value="Immunoglobulins"/>
    <property type="match status" value="3"/>
</dbReference>
<dbReference type="PROSITE" id="PS50835">
    <property type="entry name" value="IG_LIKE"/>
    <property type="match status" value="2"/>
</dbReference>
<dbReference type="InterPro" id="IPR003598">
    <property type="entry name" value="Ig_sub2"/>
</dbReference>
<feature type="domain" description="Ig-like" evidence="7">
    <location>
        <begin position="40"/>
        <end position="119"/>
    </location>
</feature>
<feature type="region of interest" description="Disordered" evidence="4">
    <location>
        <begin position="341"/>
        <end position="365"/>
    </location>
</feature>
<dbReference type="SMART" id="SM00408">
    <property type="entry name" value="IGc2"/>
    <property type="match status" value="2"/>
</dbReference>
<keyword evidence="2" id="KW-1015">Disulfide bond</keyword>
<feature type="compositionally biased region" description="Basic and acidic residues" evidence="4">
    <location>
        <begin position="341"/>
        <end position="350"/>
    </location>
</feature>
<feature type="domain" description="Ig-like" evidence="7">
    <location>
        <begin position="216"/>
        <end position="304"/>
    </location>
</feature>
<dbReference type="FunFam" id="2.60.40.10:FF:000107">
    <property type="entry name" value="Myosin, light chain kinase a"/>
    <property type="match status" value="1"/>
</dbReference>
<evidence type="ECO:0000256" key="1">
    <source>
        <dbReference type="ARBA" id="ARBA00022737"/>
    </source>
</evidence>
<keyword evidence="1" id="KW-0677">Repeat</keyword>
<evidence type="ECO:0000256" key="4">
    <source>
        <dbReference type="SAM" id="MobiDB-lite"/>
    </source>
</evidence>
<dbReference type="AlphaFoldDB" id="A0A0B6YV64"/>
<feature type="signal peptide" evidence="6">
    <location>
        <begin position="1"/>
        <end position="23"/>
    </location>
</feature>
<keyword evidence="5" id="KW-1133">Transmembrane helix</keyword>
<dbReference type="Pfam" id="PF07679">
    <property type="entry name" value="I-set"/>
    <property type="match status" value="1"/>
</dbReference>
<dbReference type="GO" id="GO:0098609">
    <property type="term" value="P:cell-cell adhesion"/>
    <property type="evidence" value="ECO:0007669"/>
    <property type="project" value="TreeGrafter"/>
</dbReference>
<gene>
    <name evidence="8" type="primary">ORF38451</name>
</gene>
<reference evidence="8" key="1">
    <citation type="submission" date="2014-12" db="EMBL/GenBank/DDBJ databases">
        <title>Insight into the proteome of Arion vulgaris.</title>
        <authorList>
            <person name="Aradska J."/>
            <person name="Bulat T."/>
            <person name="Smidak R."/>
            <person name="Sarate P."/>
            <person name="Gangsoo J."/>
            <person name="Sialana F."/>
            <person name="Bilban M."/>
            <person name="Lubec G."/>
        </authorList>
    </citation>
    <scope>NUCLEOTIDE SEQUENCE</scope>
    <source>
        <tissue evidence="8">Skin</tissue>
    </source>
</reference>
<accession>A0A0B6YV64</accession>
<evidence type="ECO:0000256" key="3">
    <source>
        <dbReference type="ARBA" id="ARBA00023319"/>
    </source>
</evidence>
<feature type="transmembrane region" description="Helical" evidence="5">
    <location>
        <begin position="313"/>
        <end position="334"/>
    </location>
</feature>
<dbReference type="SUPFAM" id="SSF48726">
    <property type="entry name" value="Immunoglobulin"/>
    <property type="match status" value="3"/>
</dbReference>
<dbReference type="InterPro" id="IPR003599">
    <property type="entry name" value="Ig_sub"/>
</dbReference>
<evidence type="ECO:0000313" key="8">
    <source>
        <dbReference type="EMBL" id="CEK60113.1"/>
    </source>
</evidence>
<evidence type="ECO:0000256" key="2">
    <source>
        <dbReference type="ARBA" id="ARBA00023157"/>
    </source>
</evidence>
<dbReference type="InterPro" id="IPR013098">
    <property type="entry name" value="Ig_I-set"/>
</dbReference>
<organism evidence="8">
    <name type="scientific">Arion vulgaris</name>
    <dbReference type="NCBI Taxonomy" id="1028688"/>
    <lineage>
        <taxon>Eukaryota</taxon>
        <taxon>Metazoa</taxon>
        <taxon>Spiralia</taxon>
        <taxon>Lophotrochozoa</taxon>
        <taxon>Mollusca</taxon>
        <taxon>Gastropoda</taxon>
        <taxon>Heterobranchia</taxon>
        <taxon>Euthyneura</taxon>
        <taxon>Panpulmonata</taxon>
        <taxon>Eupulmonata</taxon>
        <taxon>Stylommatophora</taxon>
        <taxon>Helicina</taxon>
        <taxon>Arionoidea</taxon>
        <taxon>Arionidae</taxon>
        <taxon>Arion</taxon>
    </lineage>
</organism>
<dbReference type="GO" id="GO:0016020">
    <property type="term" value="C:membrane"/>
    <property type="evidence" value="ECO:0007669"/>
    <property type="project" value="UniProtKB-ARBA"/>
</dbReference>
<protein>
    <recommendedName>
        <fullName evidence="7">Ig-like domain-containing protein</fullName>
    </recommendedName>
</protein>